<evidence type="ECO:0008006" key="3">
    <source>
        <dbReference type="Google" id="ProtNLM"/>
    </source>
</evidence>
<evidence type="ECO:0000313" key="1">
    <source>
        <dbReference type="EMBL" id="MDU9693393.1"/>
    </source>
</evidence>
<proteinExistence type="predicted"/>
<comment type="caution">
    <text evidence="1">The sequence shown here is derived from an EMBL/GenBank/DDBJ whole genome shotgun (WGS) entry which is preliminary data.</text>
</comment>
<dbReference type="AlphaFoldDB" id="A0AAX6NBV5"/>
<organism evidence="1 2">
    <name type="scientific">Priestia aryabhattai</name>
    <name type="common">Bacillus aryabhattai</name>
    <dbReference type="NCBI Taxonomy" id="412384"/>
    <lineage>
        <taxon>Bacteria</taxon>
        <taxon>Bacillati</taxon>
        <taxon>Bacillota</taxon>
        <taxon>Bacilli</taxon>
        <taxon>Bacillales</taxon>
        <taxon>Bacillaceae</taxon>
        <taxon>Priestia</taxon>
    </lineage>
</organism>
<sequence>MSDYQYEAECHGCFIIQPVNHIPLCKSCNNKKERDLVRTRSFDFSVLTSHLLSEEAKENVRKDIIFKYGSDLELFSDSTYRSLN</sequence>
<reference evidence="1" key="1">
    <citation type="journal article" date="2022" name="J Environ Chem Eng">
        <title>Biodegradation of petroleum oil using a constructed nonpathogenic and heavy metal-tolerant bacterial consortium isolated from marine sponges.</title>
        <authorList>
            <person name="Dechsakulwatana C."/>
            <person name="Rungsihiranrut A."/>
            <person name="Muangchinda C."/>
            <person name="Ningthoujam R."/>
            <person name="Klankeo P."/>
            <person name="Pinyakong O."/>
        </authorList>
    </citation>
    <scope>NUCLEOTIDE SEQUENCE</scope>
    <source>
        <strain evidence="1">TL01-2</strain>
    </source>
</reference>
<dbReference type="Proteomes" id="UP001269400">
    <property type="component" value="Unassembled WGS sequence"/>
</dbReference>
<dbReference type="RefSeq" id="WP_316910621.1">
    <property type="nucleotide sequence ID" value="NZ_JAPTGD010000002.1"/>
</dbReference>
<protein>
    <recommendedName>
        <fullName evidence="3">Regulatory protein FmdB Zinc ribbon domain-containing protein</fullName>
    </recommendedName>
</protein>
<reference evidence="1" key="2">
    <citation type="submission" date="2022-12" db="EMBL/GenBank/DDBJ databases">
        <authorList>
            <person name="Dechsakulwatana C."/>
            <person name="Rungsihiranrut A."/>
            <person name="Muangchinda C."/>
            <person name="Ningthoujam R."/>
            <person name="Klankeo P."/>
            <person name="Pinyakong O."/>
        </authorList>
    </citation>
    <scope>NUCLEOTIDE SEQUENCE</scope>
    <source>
        <strain evidence="1">TL01-2</strain>
    </source>
</reference>
<accession>A0AAX6NBV5</accession>
<dbReference type="EMBL" id="JAPTGD010000002">
    <property type="protein sequence ID" value="MDU9693393.1"/>
    <property type="molecule type" value="Genomic_DNA"/>
</dbReference>
<name>A0AAX6NBV5_PRIAR</name>
<evidence type="ECO:0000313" key="2">
    <source>
        <dbReference type="Proteomes" id="UP001269400"/>
    </source>
</evidence>
<gene>
    <name evidence="1" type="ORF">O0Q50_19660</name>
</gene>